<evidence type="ECO:0000313" key="2">
    <source>
        <dbReference type="Proteomes" id="UP000031643"/>
    </source>
</evidence>
<reference evidence="1 2" key="1">
    <citation type="submission" date="2014-09" db="EMBL/GenBank/DDBJ databases">
        <title>Genome sequencing of Methyloceanibacter caenitepidi Gela4.</title>
        <authorList>
            <person name="Takeuchi M."/>
            <person name="Susumu S."/>
            <person name="Kamagata Y."/>
            <person name="Oshima K."/>
            <person name="Hattori M."/>
            <person name="Iwasaki W."/>
        </authorList>
    </citation>
    <scope>NUCLEOTIDE SEQUENCE [LARGE SCALE GENOMIC DNA]</scope>
    <source>
        <strain evidence="1 2">Gela4</strain>
    </source>
</reference>
<protein>
    <submittedName>
        <fullName evidence="1">Uncharacterized protein</fullName>
    </submittedName>
</protein>
<dbReference type="STRING" id="1384459.GL4_0791"/>
<dbReference type="HOGENOM" id="CLU_2826142_0_0_5"/>
<dbReference type="AlphaFoldDB" id="A0A0A8JZL4"/>
<accession>A0A0A8JZL4</accession>
<sequence length="66" mass="7580">MESRLNRNLVFAVHELSGWLRASRPMYGRTPGLEHYVTERSHEPASRRMAGLYGSVAKRTRSHLAK</sequence>
<evidence type="ECO:0000313" key="1">
    <source>
        <dbReference type="EMBL" id="BAQ16253.1"/>
    </source>
</evidence>
<dbReference type="KEGG" id="mcg:GL4_0791"/>
<organism evidence="1 2">
    <name type="scientific">Methyloceanibacter caenitepidi</name>
    <dbReference type="NCBI Taxonomy" id="1384459"/>
    <lineage>
        <taxon>Bacteria</taxon>
        <taxon>Pseudomonadati</taxon>
        <taxon>Pseudomonadota</taxon>
        <taxon>Alphaproteobacteria</taxon>
        <taxon>Hyphomicrobiales</taxon>
        <taxon>Hyphomicrobiaceae</taxon>
        <taxon>Methyloceanibacter</taxon>
    </lineage>
</organism>
<name>A0A0A8JZL4_9HYPH</name>
<dbReference type="Proteomes" id="UP000031643">
    <property type="component" value="Chromosome"/>
</dbReference>
<keyword evidence="2" id="KW-1185">Reference proteome</keyword>
<proteinExistence type="predicted"/>
<dbReference type="EMBL" id="AP014648">
    <property type="protein sequence ID" value="BAQ16253.1"/>
    <property type="molecule type" value="Genomic_DNA"/>
</dbReference>
<gene>
    <name evidence="1" type="ORF">GL4_0791</name>
</gene>